<dbReference type="Gene3D" id="3.40.50.300">
    <property type="entry name" value="P-loop containing nucleotide triphosphate hydrolases"/>
    <property type="match status" value="1"/>
</dbReference>
<evidence type="ECO:0000259" key="1">
    <source>
        <dbReference type="Pfam" id="PF13304"/>
    </source>
</evidence>
<sequence>MRLFGRRTHSSDPDYARGSIERAQDFVEKAVATVDAIRIQNLRSLTDTGWLEQRPITVLVGKNSAGKSTFARTFPLLRQSTGVKRRSPLLWFGELVDFGQFSTAVNNNDLNKRIVFSFRTSFTPLELEEDYYFFGFPHSRKDRTPTRPVQLDIAINLKPGKEDDATDTVAESLEIECEKIKVRLEFEDASSIARILLDNKEVWRKRAGESGAALFDSIMPDLNFFKERLEPSGDEQEHSVFLEDLNPFSGLLIGEIKRHLHGNLKEERVRQIASRLSFGDDEYFLQSAVNAGGGNKRWLEYIQSCRINSGVMQPLKRYTFLAKFPIVLSAANQVLSGLFSQTRYVEPLRATAQRYYRKQDLAIDELDSKGGNVAHFLHGLPYWKKQRFDNFSERLFGFKVHTHIQGGHIELQLAQASDQHIVNLADAGVGFSQMLPIIIQVWAANDEDHGGKYGRYGRATYSTLVIEQPELHLHPAYQAAVADLLCEVVSPTDRAVGRRGKVVVETHSPALVNRLGALVSSGRLKSEDVQVLLFEQDKNGRTTTISKSTFDDEGVLLNWPFGFFEPEV</sequence>
<feature type="domain" description="ATPase AAA-type core" evidence="1">
    <location>
        <begin position="56"/>
        <end position="513"/>
    </location>
</feature>
<dbReference type="EMBL" id="CP049989">
    <property type="protein sequence ID" value="QIM52023.1"/>
    <property type="molecule type" value="Genomic_DNA"/>
</dbReference>
<dbReference type="RefSeq" id="WP_166226626.1">
    <property type="nucleotide sequence ID" value="NZ_CP049989.1"/>
</dbReference>
<dbReference type="Pfam" id="PF13304">
    <property type="entry name" value="AAA_21"/>
    <property type="match status" value="1"/>
</dbReference>
<dbReference type="InterPro" id="IPR027417">
    <property type="entry name" value="P-loop_NTPase"/>
</dbReference>
<dbReference type="GO" id="GO:0005524">
    <property type="term" value="F:ATP binding"/>
    <property type="evidence" value="ECO:0007669"/>
    <property type="project" value="InterPro"/>
</dbReference>
<dbReference type="SUPFAM" id="SSF52540">
    <property type="entry name" value="P-loop containing nucleoside triphosphate hydrolases"/>
    <property type="match status" value="1"/>
</dbReference>
<reference evidence="2 3" key="1">
    <citation type="submission" date="2020-03" db="EMBL/GenBank/DDBJ databases">
        <title>Hydrogenophaga sp. nov. isolated from cyanobacterial mat.</title>
        <authorList>
            <person name="Thorat V."/>
            <person name="Kirdat K."/>
            <person name="Tiwarekar B."/>
            <person name="Costa E.D."/>
            <person name="Yadav A."/>
        </authorList>
    </citation>
    <scope>NUCLEOTIDE SEQUENCE [LARGE SCALE GENOMIC DNA]</scope>
    <source>
        <strain evidence="2 3">BA0156</strain>
    </source>
</reference>
<proteinExistence type="predicted"/>
<organism evidence="2 3">
    <name type="scientific">Hydrogenophaga crocea</name>
    <dbReference type="NCBI Taxonomy" id="2716225"/>
    <lineage>
        <taxon>Bacteria</taxon>
        <taxon>Pseudomonadati</taxon>
        <taxon>Pseudomonadota</taxon>
        <taxon>Betaproteobacteria</taxon>
        <taxon>Burkholderiales</taxon>
        <taxon>Comamonadaceae</taxon>
        <taxon>Hydrogenophaga</taxon>
    </lineage>
</organism>
<dbReference type="PANTHER" id="PTHR43581:SF4">
    <property type="entry name" value="ATP_GTP PHOSPHATASE"/>
    <property type="match status" value="1"/>
</dbReference>
<evidence type="ECO:0000313" key="2">
    <source>
        <dbReference type="EMBL" id="QIM52023.1"/>
    </source>
</evidence>
<dbReference type="InterPro" id="IPR003959">
    <property type="entry name" value="ATPase_AAA_core"/>
</dbReference>
<dbReference type="GO" id="GO:0016887">
    <property type="term" value="F:ATP hydrolysis activity"/>
    <property type="evidence" value="ECO:0007669"/>
    <property type="project" value="InterPro"/>
</dbReference>
<dbReference type="InterPro" id="IPR051396">
    <property type="entry name" value="Bact_Antivir_Def_Nuclease"/>
</dbReference>
<gene>
    <name evidence="2" type="ORF">G9Q37_07670</name>
</gene>
<dbReference type="Proteomes" id="UP000503162">
    <property type="component" value="Chromosome"/>
</dbReference>
<keyword evidence="3" id="KW-1185">Reference proteome</keyword>
<dbReference type="KEGG" id="hcz:G9Q37_07670"/>
<protein>
    <submittedName>
        <fullName evidence="2">DUF3696 domain-containing protein</fullName>
    </submittedName>
</protein>
<evidence type="ECO:0000313" key="3">
    <source>
        <dbReference type="Proteomes" id="UP000503162"/>
    </source>
</evidence>
<accession>A0A6G8IFV1</accession>
<name>A0A6G8IFV1_9BURK</name>
<dbReference type="AlphaFoldDB" id="A0A6G8IFV1"/>
<dbReference type="PANTHER" id="PTHR43581">
    <property type="entry name" value="ATP/GTP PHOSPHATASE"/>
    <property type="match status" value="1"/>
</dbReference>